<dbReference type="AlphaFoldDB" id="A0A3Q2CXM1"/>
<sequence>NMHDCSDNTLPVGVSKKPKKTFCIFKKKITSFRQICLKTFLYWWDLTYIHLYIHLAGKEEVRDGGDNQAAGRNKQTYPPSPHPARVAWSQLLEGSFAVLQNHQCRKCQRAGWVPSRRQRAAERWA</sequence>
<reference evidence="2" key="2">
    <citation type="submission" date="2025-09" db="UniProtKB">
        <authorList>
            <consortium name="Ensembl"/>
        </authorList>
    </citation>
    <scope>IDENTIFICATION</scope>
</reference>
<dbReference type="Proteomes" id="UP000265020">
    <property type="component" value="Unassembled WGS sequence"/>
</dbReference>
<keyword evidence="3" id="KW-1185">Reference proteome</keyword>
<reference evidence="2" key="1">
    <citation type="submission" date="2025-08" db="UniProtKB">
        <authorList>
            <consortium name="Ensembl"/>
        </authorList>
    </citation>
    <scope>IDENTIFICATION</scope>
</reference>
<evidence type="ECO:0000313" key="2">
    <source>
        <dbReference type="Ensembl" id="ENSCVAP00000010681.1"/>
    </source>
</evidence>
<organism evidence="2 3">
    <name type="scientific">Cyprinodon variegatus</name>
    <name type="common">Sheepshead minnow</name>
    <dbReference type="NCBI Taxonomy" id="28743"/>
    <lineage>
        <taxon>Eukaryota</taxon>
        <taxon>Metazoa</taxon>
        <taxon>Chordata</taxon>
        <taxon>Craniata</taxon>
        <taxon>Vertebrata</taxon>
        <taxon>Euteleostomi</taxon>
        <taxon>Actinopterygii</taxon>
        <taxon>Neopterygii</taxon>
        <taxon>Teleostei</taxon>
        <taxon>Neoteleostei</taxon>
        <taxon>Acanthomorphata</taxon>
        <taxon>Ovalentaria</taxon>
        <taxon>Atherinomorphae</taxon>
        <taxon>Cyprinodontiformes</taxon>
        <taxon>Cyprinodontidae</taxon>
        <taxon>Cyprinodon</taxon>
    </lineage>
</organism>
<evidence type="ECO:0000313" key="3">
    <source>
        <dbReference type="Proteomes" id="UP000265020"/>
    </source>
</evidence>
<feature type="region of interest" description="Disordered" evidence="1">
    <location>
        <begin position="63"/>
        <end position="83"/>
    </location>
</feature>
<accession>A0A3Q2CXM1</accession>
<name>A0A3Q2CXM1_CYPVA</name>
<protein>
    <submittedName>
        <fullName evidence="2">Uncharacterized protein</fullName>
    </submittedName>
</protein>
<proteinExistence type="predicted"/>
<evidence type="ECO:0000256" key="1">
    <source>
        <dbReference type="SAM" id="MobiDB-lite"/>
    </source>
</evidence>
<dbReference type="Ensembl" id="ENSCVAT00000017447.1">
    <property type="protein sequence ID" value="ENSCVAP00000010681.1"/>
    <property type="gene ID" value="ENSCVAG00000012851.1"/>
</dbReference>